<protein>
    <recommendedName>
        <fullName evidence="11">Glutaredoxin domain-containing protein</fullName>
    </recommendedName>
</protein>
<dbReference type="Proteomes" id="UP000006038">
    <property type="component" value="Chromosome 10"/>
</dbReference>
<feature type="region of interest" description="Disordered" evidence="10">
    <location>
        <begin position="539"/>
        <end position="574"/>
    </location>
</feature>
<dbReference type="PROSITE" id="PS51375">
    <property type="entry name" value="PPR"/>
    <property type="match status" value="2"/>
</dbReference>
<dbReference type="CDD" id="cd03028">
    <property type="entry name" value="GRX_PICOT_like"/>
    <property type="match status" value="3"/>
</dbReference>
<dbReference type="Pfam" id="PF01535">
    <property type="entry name" value="PPR"/>
    <property type="match status" value="2"/>
</dbReference>
<keyword evidence="4" id="KW-0677">Repeat</keyword>
<dbReference type="Gene3D" id="3.40.30.10">
    <property type="entry name" value="Glutaredoxin"/>
    <property type="match status" value="4"/>
</dbReference>
<keyword evidence="8" id="KW-0802">TPR repeat</keyword>
<comment type="function">
    <text evidence="1">May only reduce GSH-thiol disulfides, but not protein disulfides.</text>
</comment>
<dbReference type="EnsemblPlants" id="OB10G21920.1">
    <property type="protein sequence ID" value="OB10G21920.1"/>
    <property type="gene ID" value="OB10G21920"/>
</dbReference>
<evidence type="ECO:0000256" key="4">
    <source>
        <dbReference type="ARBA" id="ARBA00022737"/>
    </source>
</evidence>
<dbReference type="GO" id="GO:0005829">
    <property type="term" value="C:cytosol"/>
    <property type="evidence" value="ECO:0007669"/>
    <property type="project" value="TreeGrafter"/>
</dbReference>
<keyword evidence="3" id="KW-0479">Metal-binding</keyword>
<dbReference type="Pfam" id="PF00462">
    <property type="entry name" value="Glutaredoxin"/>
    <property type="match status" value="3"/>
</dbReference>
<reference evidence="12" key="1">
    <citation type="journal article" date="2013" name="Nat. Commun.">
        <title>Whole-genome sequencing of Oryza brachyantha reveals mechanisms underlying Oryza genome evolution.</title>
        <authorList>
            <person name="Chen J."/>
            <person name="Huang Q."/>
            <person name="Gao D."/>
            <person name="Wang J."/>
            <person name="Lang Y."/>
            <person name="Liu T."/>
            <person name="Li B."/>
            <person name="Bai Z."/>
            <person name="Luis Goicoechea J."/>
            <person name="Liang C."/>
            <person name="Chen C."/>
            <person name="Zhang W."/>
            <person name="Sun S."/>
            <person name="Liao Y."/>
            <person name="Zhang X."/>
            <person name="Yang L."/>
            <person name="Song C."/>
            <person name="Wang M."/>
            <person name="Shi J."/>
            <person name="Liu G."/>
            <person name="Liu J."/>
            <person name="Zhou H."/>
            <person name="Zhou W."/>
            <person name="Yu Q."/>
            <person name="An N."/>
            <person name="Chen Y."/>
            <person name="Cai Q."/>
            <person name="Wang B."/>
            <person name="Liu B."/>
            <person name="Min J."/>
            <person name="Huang Y."/>
            <person name="Wu H."/>
            <person name="Li Z."/>
            <person name="Zhang Y."/>
            <person name="Yin Y."/>
            <person name="Song W."/>
            <person name="Jiang J."/>
            <person name="Jackson S.A."/>
            <person name="Wing R.A."/>
            <person name="Wang J."/>
            <person name="Chen M."/>
        </authorList>
    </citation>
    <scope>NUCLEOTIDE SEQUENCE [LARGE SCALE GENOMIC DNA]</scope>
    <source>
        <strain evidence="12">cv. IRGC 101232</strain>
    </source>
</reference>
<dbReference type="InterPro" id="IPR011990">
    <property type="entry name" value="TPR-like_helical_dom_sf"/>
</dbReference>
<keyword evidence="5" id="KW-0809">Transit peptide</keyword>
<evidence type="ECO:0000256" key="8">
    <source>
        <dbReference type="PROSITE-ProRule" id="PRU00339"/>
    </source>
</evidence>
<feature type="domain" description="Glutaredoxin" evidence="11">
    <location>
        <begin position="409"/>
        <end position="473"/>
    </location>
</feature>
<dbReference type="Pfam" id="PF13041">
    <property type="entry name" value="PPR_2"/>
    <property type="match status" value="1"/>
</dbReference>
<dbReference type="GO" id="GO:0051536">
    <property type="term" value="F:iron-sulfur cluster binding"/>
    <property type="evidence" value="ECO:0007669"/>
    <property type="project" value="UniProtKB-KW"/>
</dbReference>
<evidence type="ECO:0000256" key="9">
    <source>
        <dbReference type="PROSITE-ProRule" id="PRU00708"/>
    </source>
</evidence>
<accession>J3N3U4</accession>
<evidence type="ECO:0000256" key="1">
    <source>
        <dbReference type="ARBA" id="ARBA00002426"/>
    </source>
</evidence>
<evidence type="ECO:0000256" key="2">
    <source>
        <dbReference type="ARBA" id="ARBA00008983"/>
    </source>
</evidence>
<evidence type="ECO:0000313" key="13">
    <source>
        <dbReference type="Proteomes" id="UP000006038"/>
    </source>
</evidence>
<dbReference type="InterPro" id="IPR019734">
    <property type="entry name" value="TPR_rpt"/>
</dbReference>
<dbReference type="eggNOG" id="KOG0911">
    <property type="taxonomic scope" value="Eukaryota"/>
</dbReference>
<dbReference type="HOGENOM" id="CLU_004227_0_0_1"/>
<dbReference type="PROSITE" id="PS50005">
    <property type="entry name" value="TPR"/>
    <property type="match status" value="1"/>
</dbReference>
<evidence type="ECO:0000313" key="12">
    <source>
        <dbReference type="EnsemblPlants" id="OB10G21920.1"/>
    </source>
</evidence>
<dbReference type="AlphaFoldDB" id="J3N3U4"/>
<feature type="repeat" description="TPR" evidence="8">
    <location>
        <begin position="922"/>
        <end position="955"/>
    </location>
</feature>
<reference evidence="12" key="2">
    <citation type="submission" date="2013-04" db="UniProtKB">
        <authorList>
            <consortium name="EnsemblPlants"/>
        </authorList>
    </citation>
    <scope>IDENTIFICATION</scope>
</reference>
<dbReference type="NCBIfam" id="TIGR00365">
    <property type="entry name" value="Grx4 family monothiol glutaredoxin"/>
    <property type="match status" value="3"/>
</dbReference>
<evidence type="ECO:0000256" key="3">
    <source>
        <dbReference type="ARBA" id="ARBA00022723"/>
    </source>
</evidence>
<dbReference type="PANTHER" id="PTHR10293">
    <property type="entry name" value="GLUTAREDOXIN FAMILY MEMBER"/>
    <property type="match status" value="1"/>
</dbReference>
<dbReference type="InterPro" id="IPR002109">
    <property type="entry name" value="Glutaredoxin"/>
</dbReference>
<keyword evidence="7" id="KW-0411">Iron-sulfur</keyword>
<dbReference type="InterPro" id="IPR033658">
    <property type="entry name" value="GRX_PICOT-like"/>
</dbReference>
<feature type="domain" description="Glutaredoxin" evidence="11">
    <location>
        <begin position="166"/>
        <end position="229"/>
    </location>
</feature>
<dbReference type="InterPro" id="IPR036249">
    <property type="entry name" value="Thioredoxin-like_sf"/>
</dbReference>
<dbReference type="NCBIfam" id="TIGR00756">
    <property type="entry name" value="PPR"/>
    <property type="match status" value="3"/>
</dbReference>
<dbReference type="Gramene" id="OB10G21920.1">
    <property type="protein sequence ID" value="OB10G21920.1"/>
    <property type="gene ID" value="OB10G21920"/>
</dbReference>
<dbReference type="GO" id="GO:0005634">
    <property type="term" value="C:nucleus"/>
    <property type="evidence" value="ECO:0007669"/>
    <property type="project" value="TreeGrafter"/>
</dbReference>
<evidence type="ECO:0000256" key="10">
    <source>
        <dbReference type="SAM" id="MobiDB-lite"/>
    </source>
</evidence>
<keyword evidence="6" id="KW-0408">Iron</keyword>
<evidence type="ECO:0000256" key="5">
    <source>
        <dbReference type="ARBA" id="ARBA00022946"/>
    </source>
</evidence>
<dbReference type="Gene3D" id="1.25.40.10">
    <property type="entry name" value="Tetratricopeptide repeat domain"/>
    <property type="match status" value="2"/>
</dbReference>
<dbReference type="InterPro" id="IPR004480">
    <property type="entry name" value="Monothiol_GRX-rel"/>
</dbReference>
<dbReference type="GO" id="GO:0006879">
    <property type="term" value="P:intracellular iron ion homeostasis"/>
    <property type="evidence" value="ECO:0007669"/>
    <property type="project" value="TreeGrafter"/>
</dbReference>
<comment type="similarity">
    <text evidence="2">Belongs to the glutaredoxin family. CGFS subfamily.</text>
</comment>
<feature type="repeat" description="PPR" evidence="9">
    <location>
        <begin position="886"/>
        <end position="920"/>
    </location>
</feature>
<feature type="repeat" description="PPR" evidence="9">
    <location>
        <begin position="709"/>
        <end position="743"/>
    </location>
</feature>
<dbReference type="FunFam" id="1.25.40.10:FF:000757">
    <property type="entry name" value="Os10g0501300 protein"/>
    <property type="match status" value="1"/>
</dbReference>
<dbReference type="SUPFAM" id="SSF81901">
    <property type="entry name" value="HCP-like"/>
    <property type="match status" value="1"/>
</dbReference>
<proteinExistence type="inferred from homology"/>
<dbReference type="InterPro" id="IPR002885">
    <property type="entry name" value="PPR_rpt"/>
</dbReference>
<dbReference type="GO" id="GO:0046872">
    <property type="term" value="F:metal ion binding"/>
    <property type="evidence" value="ECO:0007669"/>
    <property type="project" value="UniProtKB-KW"/>
</dbReference>
<dbReference type="STRING" id="4533.J3N3U4"/>
<dbReference type="OMA" id="AFASNEW"/>
<keyword evidence="13" id="KW-1185">Reference proteome</keyword>
<name>J3N3U4_ORYBR</name>
<evidence type="ECO:0000256" key="6">
    <source>
        <dbReference type="ARBA" id="ARBA00023004"/>
    </source>
</evidence>
<sequence>MDEVFAHLAVDFPHAVFLRCSFVTIFVCPVVTCSLISQVEAEEQPEISEAYGVTAVPYFVFFKFCTINSDGVMLLLLKLEGKTVDTLEGANPASLANKVAKLAGPASVAESAVPASLGVAAGPTVLEKVQEMAQQNGASATGSTHTSTAEDALNKRLEQLVNSHPVFLFMKGTPEQPRCGFSRKVVDVLKQEGVEFGSFDILTDNDVREGMKKFSNWPTFPQLYCKGELLGGCDIVIAMHESGELKDVFKEQNIPLQPQGGKNEEAVKAEPDTEKSGAVPVSAGLTAAQKERLESLVNSSPVMVFIKGTPEEPKCGFSGKLVHILKQEKIPFSSFDILLDDEVRQGLKVLSNWPSYPQLYLDGELVGGSDIVMEMHKSGELKKVLSEKGVIPKESLEDRLKALISSAPVMLFMKGTPDAPRCGFSSKVVNALKQAGVSFGSFDILSDEEVRQGLKTYSNWPTFPQLYYKSELIGGCDIVLELEKSGELNSTLSDAEFMPVSDKLVSFFSFMYKAKSEMNTILSTVVPSLCIVKMPYGETVSPPPPPRQPQEDSVAADAEKKVSPSPRPPGQPRDSLFRRVASVVYPRLPLAPILEQWSFVEERPVAKPELQSIVKYLCQRHRFSQALELSMWMTERRHLHLSPGDIAYRLDLISKVHGLDKAVEYFDSVPNQLRQQQCYGSLLRCYAEANCVEKAEELFEKMRGMGIAGSYAYNVMMKLYFQNDQVERVHSLHQAMEEGGIAPDIFTIDILVTAHADAEDVEAIETVLERANSCNDLISWHSYATIGKVFMKAGMQERALQAFQESEKKIAKKNNRVAYGFLLTMYADLGMNSEVERIWEIYRSKVPPSACNSMYMCRISVLLKMNDIPGAEKAYEEWESKHVYHDSRIMNLLLNAYCKEGLMEKAEAFVDQFIKKGRKPLANTWYKLAGGYFKVGQVSKAADLTKKALASASNEWIPDLTNVLMSLNYFMEQKNVEAAEEMASLLQRLLPLTRDVYHGLLKTYVNAGKPVSDLLDRMRKDGINTDEETDKILAGEVH</sequence>
<evidence type="ECO:0000256" key="7">
    <source>
        <dbReference type="ARBA" id="ARBA00023014"/>
    </source>
</evidence>
<dbReference type="SUPFAM" id="SSF52833">
    <property type="entry name" value="Thioredoxin-like"/>
    <property type="match status" value="3"/>
</dbReference>
<feature type="domain" description="Glutaredoxin" evidence="11">
    <location>
        <begin position="302"/>
        <end position="366"/>
    </location>
</feature>
<dbReference type="FunFam" id="3.40.30.10:FF:000012">
    <property type="entry name" value="Monothiol glutaredoxin"/>
    <property type="match status" value="3"/>
</dbReference>
<organism evidence="12">
    <name type="scientific">Oryza brachyantha</name>
    <name type="common">malo sina</name>
    <dbReference type="NCBI Taxonomy" id="4533"/>
    <lineage>
        <taxon>Eukaryota</taxon>
        <taxon>Viridiplantae</taxon>
        <taxon>Streptophyta</taxon>
        <taxon>Embryophyta</taxon>
        <taxon>Tracheophyta</taxon>
        <taxon>Spermatophyta</taxon>
        <taxon>Magnoliopsida</taxon>
        <taxon>Liliopsida</taxon>
        <taxon>Poales</taxon>
        <taxon>Poaceae</taxon>
        <taxon>BOP clade</taxon>
        <taxon>Oryzoideae</taxon>
        <taxon>Oryzeae</taxon>
        <taxon>Oryzinae</taxon>
        <taxon>Oryza</taxon>
    </lineage>
</organism>
<dbReference type="PANTHER" id="PTHR10293:SF73">
    <property type="entry name" value="GLUTAREDOXIN-3"/>
    <property type="match status" value="1"/>
</dbReference>
<dbReference type="FunFam" id="1.25.40.10:FF:001433">
    <property type="entry name" value="Os10g0501200 protein"/>
    <property type="match status" value="1"/>
</dbReference>
<dbReference type="PROSITE" id="PS51354">
    <property type="entry name" value="GLUTAREDOXIN_2"/>
    <property type="match status" value="3"/>
</dbReference>
<dbReference type="eggNOG" id="KOG4197">
    <property type="taxonomic scope" value="Eukaryota"/>
</dbReference>
<evidence type="ECO:0000259" key="11">
    <source>
        <dbReference type="Pfam" id="PF00462"/>
    </source>
</evidence>